<dbReference type="CDD" id="cd02440">
    <property type="entry name" value="AdoMet_MTases"/>
    <property type="match status" value="1"/>
</dbReference>
<accession>A0ABR7M0V1</accession>
<protein>
    <submittedName>
        <fullName evidence="1">SAM-dependent methyltransferase</fullName>
    </submittedName>
</protein>
<keyword evidence="1" id="KW-0808">Transferase</keyword>
<comment type="caution">
    <text evidence="1">The sequence shown here is derived from an EMBL/GenBank/DDBJ whole genome shotgun (WGS) entry which is preliminary data.</text>
</comment>
<gene>
    <name evidence="1" type="ORF">HKK74_34910</name>
</gene>
<dbReference type="EMBL" id="JABVEC010000045">
    <property type="protein sequence ID" value="MBC6470646.1"/>
    <property type="molecule type" value="Genomic_DNA"/>
</dbReference>
<dbReference type="InterPro" id="IPR006764">
    <property type="entry name" value="SAM_dep_MeTrfase_SAV2177_type"/>
</dbReference>
<dbReference type="GO" id="GO:0008168">
    <property type="term" value="F:methyltransferase activity"/>
    <property type="evidence" value="ECO:0007669"/>
    <property type="project" value="UniProtKB-KW"/>
</dbReference>
<reference evidence="1 2" key="1">
    <citation type="submission" date="2020-06" db="EMBL/GenBank/DDBJ databases">
        <title>Actinomadura xiongansis sp. nov., isolated from soil of Baiyangdian.</title>
        <authorList>
            <person name="Zhang X."/>
        </authorList>
    </citation>
    <scope>NUCLEOTIDE SEQUENCE [LARGE SCALE GENOMIC DNA]</scope>
    <source>
        <strain evidence="1 2">HBUM206468</strain>
    </source>
</reference>
<name>A0ABR7M0V1_9ACTN</name>
<dbReference type="PIRSF" id="PIRSF017393">
    <property type="entry name" value="MTase_SAV2177"/>
    <property type="match status" value="1"/>
</dbReference>
<organism evidence="1 2">
    <name type="scientific">Actinomadura alba</name>
    <dbReference type="NCBI Taxonomy" id="406431"/>
    <lineage>
        <taxon>Bacteria</taxon>
        <taxon>Bacillati</taxon>
        <taxon>Actinomycetota</taxon>
        <taxon>Actinomycetes</taxon>
        <taxon>Streptosporangiales</taxon>
        <taxon>Thermomonosporaceae</taxon>
        <taxon>Actinomadura</taxon>
    </lineage>
</organism>
<dbReference type="Proteomes" id="UP000805614">
    <property type="component" value="Unassembled WGS sequence"/>
</dbReference>
<dbReference type="Pfam" id="PF04672">
    <property type="entry name" value="Methyltransf_19"/>
    <property type="match status" value="1"/>
</dbReference>
<dbReference type="InterPro" id="IPR029063">
    <property type="entry name" value="SAM-dependent_MTases_sf"/>
</dbReference>
<dbReference type="Gene3D" id="3.40.50.150">
    <property type="entry name" value="Vaccinia Virus protein VP39"/>
    <property type="match status" value="1"/>
</dbReference>
<evidence type="ECO:0000313" key="2">
    <source>
        <dbReference type="Proteomes" id="UP000805614"/>
    </source>
</evidence>
<evidence type="ECO:0000313" key="1">
    <source>
        <dbReference type="EMBL" id="MBC6470646.1"/>
    </source>
</evidence>
<dbReference type="SUPFAM" id="SSF53335">
    <property type="entry name" value="S-adenosyl-L-methionine-dependent methyltransferases"/>
    <property type="match status" value="1"/>
</dbReference>
<dbReference type="GO" id="GO:0032259">
    <property type="term" value="P:methylation"/>
    <property type="evidence" value="ECO:0007669"/>
    <property type="project" value="UniProtKB-KW"/>
</dbReference>
<keyword evidence="1" id="KW-0489">Methyltransferase</keyword>
<sequence>MAAPAAGGEGHGPARWVREAIWGPDVADGTERVPSGIDTTSPSIARMYDYYLGGKDNYAVDRAAADKLLALAPEIAEISRRNRAFLGRAVRFLAERGIRQFVDIGTGLPTQNNVHQVARTHAPGARVAYVDNDPIVLAHARALLTENGQTIVVNADLLDPDTILDNPAIRSYIDFDRPVAILLFAILHFFADDDRPYEIVARLRDAIPPGSYLALSHVVSEDHPEAIDAAQDVYRSFLKRSGDARRTRADILGFFDGLELVDPGLVYVSRWRPDESDGVPVAEDAWIVGGVARKN</sequence>
<keyword evidence="2" id="KW-1185">Reference proteome</keyword>
<proteinExistence type="predicted"/>